<dbReference type="InterPro" id="IPR011043">
    <property type="entry name" value="Gal_Oxase/kelch_b-propeller"/>
</dbReference>
<dbReference type="InterPro" id="IPR007213">
    <property type="entry name" value="Ppm1/Ppm2/Tcmp"/>
</dbReference>
<dbReference type="GO" id="GO:0030488">
    <property type="term" value="P:tRNA methylation"/>
    <property type="evidence" value="ECO:0007669"/>
    <property type="project" value="TreeGrafter"/>
</dbReference>
<evidence type="ECO:0000256" key="9">
    <source>
        <dbReference type="ARBA" id="ARBA00022679"/>
    </source>
</evidence>
<dbReference type="Pfam" id="PF07690">
    <property type="entry name" value="MFS_1"/>
    <property type="match status" value="1"/>
</dbReference>
<dbReference type="InterPro" id="IPR011701">
    <property type="entry name" value="MFS"/>
</dbReference>
<comment type="catalytic activity">
    <reaction evidence="1">
        <text>7-[(3S)-3-amino-3-carboxypropyl]wyosine(37) in tRNA(Phe) + S-adenosyl-L-methionine = 7-[(3S)-(3-amino-3-methoxycarbonyl)propyl]wyosine(37) in tRNA(Phe) + S-adenosyl-L-homocysteine</text>
        <dbReference type="Rhea" id="RHEA:36903"/>
        <dbReference type="Rhea" id="RHEA-COMP:10379"/>
        <dbReference type="Rhea" id="RHEA-COMP:11844"/>
        <dbReference type="ChEBI" id="CHEBI:57856"/>
        <dbReference type="ChEBI" id="CHEBI:59789"/>
        <dbReference type="ChEBI" id="CHEBI:73543"/>
        <dbReference type="ChEBI" id="CHEBI:74275"/>
        <dbReference type="EC" id="2.1.1.290"/>
    </reaction>
</comment>
<dbReference type="GO" id="GO:0022857">
    <property type="term" value="F:transmembrane transporter activity"/>
    <property type="evidence" value="ECO:0007669"/>
    <property type="project" value="InterPro"/>
</dbReference>
<evidence type="ECO:0000256" key="15">
    <source>
        <dbReference type="ARBA" id="ARBA00030847"/>
    </source>
</evidence>
<feature type="region of interest" description="Disordered" evidence="17">
    <location>
        <begin position="1"/>
        <end position="34"/>
    </location>
</feature>
<evidence type="ECO:0000256" key="3">
    <source>
        <dbReference type="ARBA" id="ARBA00004797"/>
    </source>
</evidence>
<evidence type="ECO:0000256" key="8">
    <source>
        <dbReference type="ARBA" id="ARBA00022603"/>
    </source>
</evidence>
<dbReference type="Gene3D" id="1.20.1250.20">
    <property type="entry name" value="MFS general substrate transporter like domains"/>
    <property type="match status" value="1"/>
</dbReference>
<evidence type="ECO:0000256" key="11">
    <source>
        <dbReference type="ARBA" id="ARBA00022694"/>
    </source>
</evidence>
<comment type="pathway">
    <text evidence="3">tRNA modification; wybutosine-tRNA(Phe) biosynthesis.</text>
</comment>
<comment type="catalytic activity">
    <reaction evidence="16">
        <text>7-[(3S)-(3-amino-3-methoxycarbonyl)propyl]wyosine(37) in tRNA(Phe) + S-adenosyl-L-methionine + CO2 = wybutosine(37) in tRNA(Phe) + S-adenosyl-L-homocysteine + 2 H(+)</text>
        <dbReference type="Rhea" id="RHEA:37119"/>
        <dbReference type="Rhea" id="RHEA-COMP:11844"/>
        <dbReference type="Rhea" id="RHEA-COMP:11847"/>
        <dbReference type="ChEBI" id="CHEBI:15378"/>
        <dbReference type="ChEBI" id="CHEBI:16526"/>
        <dbReference type="ChEBI" id="CHEBI:57856"/>
        <dbReference type="ChEBI" id="CHEBI:59789"/>
        <dbReference type="ChEBI" id="CHEBI:73544"/>
        <dbReference type="ChEBI" id="CHEBI:74275"/>
        <dbReference type="EC" id="2.3.1.231"/>
    </reaction>
</comment>
<evidence type="ECO:0000313" key="21">
    <source>
        <dbReference type="Proteomes" id="UP000182658"/>
    </source>
</evidence>
<dbReference type="InterPro" id="IPR041667">
    <property type="entry name" value="Cupin_8"/>
</dbReference>
<dbReference type="Pfam" id="PF04072">
    <property type="entry name" value="LCM"/>
    <property type="match status" value="1"/>
</dbReference>
<feature type="transmembrane region" description="Helical" evidence="18">
    <location>
        <begin position="498"/>
        <end position="520"/>
    </location>
</feature>
<dbReference type="Proteomes" id="UP000182658">
    <property type="component" value="Unassembled WGS sequence"/>
</dbReference>
<feature type="transmembrane region" description="Helical" evidence="18">
    <location>
        <begin position="194"/>
        <end position="212"/>
    </location>
</feature>
<feature type="transmembrane region" description="Helical" evidence="18">
    <location>
        <begin position="126"/>
        <end position="145"/>
    </location>
</feature>
<dbReference type="SUPFAM" id="SSF53335">
    <property type="entry name" value="S-adenosyl-L-methionine-dependent methyltransferases"/>
    <property type="match status" value="1"/>
</dbReference>
<dbReference type="GO" id="GO:0031591">
    <property type="term" value="P:wybutosine biosynthetic process"/>
    <property type="evidence" value="ECO:0007669"/>
    <property type="project" value="TreeGrafter"/>
</dbReference>
<dbReference type="SUPFAM" id="SSF51197">
    <property type="entry name" value="Clavaminate synthase-like"/>
    <property type="match status" value="1"/>
</dbReference>
<organism evidence="20 21">
    <name type="scientific">Coniochaeta ligniaria NRRL 30616</name>
    <dbReference type="NCBI Taxonomy" id="1408157"/>
    <lineage>
        <taxon>Eukaryota</taxon>
        <taxon>Fungi</taxon>
        <taxon>Dikarya</taxon>
        <taxon>Ascomycota</taxon>
        <taxon>Pezizomycotina</taxon>
        <taxon>Sordariomycetes</taxon>
        <taxon>Sordariomycetidae</taxon>
        <taxon>Coniochaetales</taxon>
        <taxon>Coniochaetaceae</taxon>
        <taxon>Coniochaeta</taxon>
    </lineage>
</organism>
<evidence type="ECO:0000256" key="7">
    <source>
        <dbReference type="ARBA" id="ARBA00018045"/>
    </source>
</evidence>
<reference evidence="20 21" key="1">
    <citation type="submission" date="2016-10" db="EMBL/GenBank/DDBJ databases">
        <title>Draft genome sequence of Coniochaeta ligniaria NRRL30616, a lignocellulolytic fungus for bioabatement of inhibitors in plant biomass hydrolysates.</title>
        <authorList>
            <consortium name="DOE Joint Genome Institute"/>
            <person name="Jimenez D.J."/>
            <person name="Hector R.E."/>
            <person name="Riley R."/>
            <person name="Sun H."/>
            <person name="Grigoriev I.V."/>
            <person name="Van Elsas J.D."/>
            <person name="Nichols N.N."/>
        </authorList>
    </citation>
    <scope>NUCLEOTIDE SEQUENCE [LARGE SCALE GENOMIC DNA]</scope>
    <source>
        <strain evidence="20 21">NRRL 30616</strain>
    </source>
</reference>
<gene>
    <name evidence="20" type="ORF">CONLIGDRAFT_645986</name>
</gene>
<evidence type="ECO:0000256" key="10">
    <source>
        <dbReference type="ARBA" id="ARBA00022691"/>
    </source>
</evidence>
<feature type="region of interest" description="Disordered" evidence="17">
    <location>
        <begin position="1368"/>
        <end position="1390"/>
    </location>
</feature>
<dbReference type="EC" id="2.1.1.290" evidence="6"/>
<dbReference type="PANTHER" id="PTHR46529">
    <property type="entry name" value="TRNA WYBUTOSINE-SYNTHESIZING PROTEIN 4"/>
    <property type="match status" value="1"/>
</dbReference>
<feature type="transmembrane region" description="Helical" evidence="18">
    <location>
        <begin position="232"/>
        <end position="254"/>
    </location>
</feature>
<feature type="transmembrane region" description="Helical" evidence="18">
    <location>
        <begin position="464"/>
        <end position="492"/>
    </location>
</feature>
<dbReference type="GO" id="GO:0016020">
    <property type="term" value="C:membrane"/>
    <property type="evidence" value="ECO:0007669"/>
    <property type="project" value="UniProtKB-SubCell"/>
</dbReference>
<evidence type="ECO:0000256" key="14">
    <source>
        <dbReference type="ARBA" id="ARBA00030231"/>
    </source>
</evidence>
<dbReference type="InterPro" id="IPR015915">
    <property type="entry name" value="Kelch-typ_b-propeller"/>
</dbReference>
<dbReference type="InterPro" id="IPR029063">
    <property type="entry name" value="SAM-dependent_MTases_sf"/>
</dbReference>
<dbReference type="Gene3D" id="6.10.140.1470">
    <property type="match status" value="1"/>
</dbReference>
<dbReference type="SUPFAM" id="SSF50965">
    <property type="entry name" value="Galactose oxidase, central domain"/>
    <property type="match status" value="1"/>
</dbReference>
<evidence type="ECO:0000313" key="20">
    <source>
        <dbReference type="EMBL" id="OIW27748.1"/>
    </source>
</evidence>
<dbReference type="SUPFAM" id="SSF103473">
    <property type="entry name" value="MFS general substrate transporter"/>
    <property type="match status" value="1"/>
</dbReference>
<evidence type="ECO:0000256" key="17">
    <source>
        <dbReference type="SAM" id="MobiDB-lite"/>
    </source>
</evidence>
<dbReference type="Pfam" id="PF13621">
    <property type="entry name" value="Cupin_8"/>
    <property type="match status" value="1"/>
</dbReference>
<keyword evidence="18" id="KW-1133">Transmembrane helix</keyword>
<dbReference type="CDD" id="cd17354">
    <property type="entry name" value="MFS_Mch1p_like"/>
    <property type="match status" value="1"/>
</dbReference>
<evidence type="ECO:0000256" key="5">
    <source>
        <dbReference type="ARBA" id="ARBA00012155"/>
    </source>
</evidence>
<name>A0A1J7JER5_9PEZI</name>
<accession>A0A1J7JER5</accession>
<protein>
    <recommendedName>
        <fullName evidence="7">tRNA wybutosine-synthesizing protein 4</fullName>
        <ecNumber evidence="6">2.1.1.290</ecNumber>
        <ecNumber evidence="5">2.3.1.231</ecNumber>
    </recommendedName>
    <alternativeName>
        <fullName evidence="14">Leucine carboxyl methyltransferase 2</fullName>
    </alternativeName>
    <alternativeName>
        <fullName evidence="15">tRNA(Phe) (7-(3-amino-3-(methoxycarbonyl)propyl)wyosine(37)-N)-methoxycarbonyltransferase</fullName>
    </alternativeName>
    <alternativeName>
        <fullName evidence="13">tRNA(Phe) (7-(3-amino-3-carboxypropyl)wyosine(37)-O)-methyltransferase</fullName>
    </alternativeName>
</protein>
<keyword evidence="18" id="KW-0472">Membrane</keyword>
<comment type="subcellular location">
    <subcellularLocation>
        <location evidence="2">Membrane</location>
        <topology evidence="2">Multi-pass membrane protein</topology>
    </subcellularLocation>
</comment>
<comment type="function">
    <text evidence="12">Probable S-adenosyl-L-methionine-dependent methyltransferase that acts as a component of the wybutosine biosynthesis pathway. Wybutosine is a hyper modified guanosine with a tricyclic base found at the 3'-position adjacent to the anticodon of eukaryotic phenylalanine tRNA. May methylate the carboxyl group of leucine residues to form alpha-leucine ester residues.</text>
</comment>
<evidence type="ECO:0000256" key="1">
    <source>
        <dbReference type="ARBA" id="ARBA00001806"/>
    </source>
</evidence>
<dbReference type="Pfam" id="PF13418">
    <property type="entry name" value="Beta-prop_TYW4"/>
    <property type="match status" value="1"/>
</dbReference>
<dbReference type="EMBL" id="KV875099">
    <property type="protein sequence ID" value="OIW27748.1"/>
    <property type="molecule type" value="Genomic_DNA"/>
</dbReference>
<feature type="transmembrane region" description="Helical" evidence="18">
    <location>
        <begin position="342"/>
        <end position="370"/>
    </location>
</feature>
<keyword evidence="8" id="KW-0489">Methyltransferase</keyword>
<feature type="transmembrane region" description="Helical" evidence="18">
    <location>
        <begin position="555"/>
        <end position="573"/>
    </location>
</feature>
<dbReference type="GO" id="GO:0008175">
    <property type="term" value="F:tRNA methyltransferase activity"/>
    <property type="evidence" value="ECO:0007669"/>
    <property type="project" value="TreeGrafter"/>
</dbReference>
<keyword evidence="10" id="KW-0949">S-adenosyl-L-methionine</keyword>
<dbReference type="FunFam" id="2.60.120.650:FF:000043">
    <property type="entry name" value="tRNA wybutosine-synthesizing protein 4"/>
    <property type="match status" value="1"/>
</dbReference>
<keyword evidence="11" id="KW-0819">tRNA processing</keyword>
<dbReference type="OrthoDB" id="47172at2759"/>
<evidence type="ECO:0000256" key="4">
    <source>
        <dbReference type="ARBA" id="ARBA00010703"/>
    </source>
</evidence>
<dbReference type="PANTHER" id="PTHR46529:SF1">
    <property type="entry name" value="TRNA WYBUTOSINE-SYNTHESIZING PROTEIN 4"/>
    <property type="match status" value="1"/>
</dbReference>
<dbReference type="PROSITE" id="PS51184">
    <property type="entry name" value="JMJC"/>
    <property type="match status" value="1"/>
</dbReference>
<feature type="transmembrane region" description="Helical" evidence="18">
    <location>
        <begin position="435"/>
        <end position="457"/>
    </location>
</feature>
<dbReference type="InterPro" id="IPR003347">
    <property type="entry name" value="JmjC_dom"/>
</dbReference>
<feature type="compositionally biased region" description="Low complexity" evidence="17">
    <location>
        <begin position="14"/>
        <end position="34"/>
    </location>
</feature>
<dbReference type="Gene3D" id="2.120.10.80">
    <property type="entry name" value="Kelch-type beta propeller"/>
    <property type="match status" value="1"/>
</dbReference>
<evidence type="ECO:0000256" key="2">
    <source>
        <dbReference type="ARBA" id="ARBA00004141"/>
    </source>
</evidence>
<keyword evidence="21" id="KW-1185">Reference proteome</keyword>
<comment type="similarity">
    <text evidence="4">Belongs to the methyltransferase superfamily. LCMT family.</text>
</comment>
<dbReference type="Gene3D" id="3.40.50.150">
    <property type="entry name" value="Vaccinia Virus protein VP39"/>
    <property type="match status" value="1"/>
</dbReference>
<feature type="transmembrane region" description="Helical" evidence="18">
    <location>
        <begin position="157"/>
        <end position="182"/>
    </location>
</feature>
<feature type="domain" description="JmjC" evidence="19">
    <location>
        <begin position="1473"/>
        <end position="1629"/>
    </location>
</feature>
<dbReference type="STRING" id="1408157.A0A1J7JER5"/>
<dbReference type="InterPro" id="IPR036259">
    <property type="entry name" value="MFS_trans_sf"/>
</dbReference>
<evidence type="ECO:0000256" key="12">
    <source>
        <dbReference type="ARBA" id="ARBA00025588"/>
    </source>
</evidence>
<sequence length="1673" mass="183892">MARHASAFRGPAASESSPLLTTISPTTVTPPSSASSYASSIASQTASPRRVAAASLTRKISFFSAILTASCAGSVTVFSLYGHIFQERLHYSQFEVNGLAISLGVALYLPVPVLGYMCDRLGPAPLSFMAALLFGAGYGIAAGLYRKGLGGWAAWEYYAMTAAFATIGVATCAMYLASVATCAKNFGKGKHRGLAIAIPTAAFGLSGMWESQVGSRLLYERMPDGSKGDVDVFRFFLFLAILLTVVGLVGTVGLRIVDEKDLIDEAVEELERSGIMDGSALFSPGRALHRGYGAVERTDPFDEDDRRILDPSGDTEVEEARKKKEWVLNAETRRFLGDHTMWCFALGFFFMIGPGEAFMNNLGTIIGTLYPPTLRYVGNPTSAATHVSILGITSTAARLLTGTLTDILAPSPHSQHMQMNSSQELSNKRFSISRIPFLIFFALVLSLGLVALATGFIQNHGDRFWIVSGLVGAGYGAVFSLTPIIITVIWGVENFGTNWGIVAMFPALGSTMWGLVYSAVYQAGARRPPEDAAGGDGSEGDGIFCYGTQCYAPTFWAMAASVWVACLLVIWAWKGKGAANYSAEIICRLCFADCQKLCGSELHFFTLQVAPIPNQGSRTCPVSEVDLCDKSKMPAPQGLKKHGRSMKGRAQDDQVMGTNNSSIVSKRSVEKLYYPDEPHFFRYFVKKFQRRAPLINRGYYLRMHVIDVAVRDFVRASHGGRQKVVINLGCGYDVLPWQTWTRYQEECRDVKFIDIDFPDLMLRKKKTVLSTPQLVDPLTNVETFDTGMVLLKSDHYAQIGCDLRELDALRTALSEIVDISDCSFIFVAEVSITYMETEAADALIQWASALGRSEFCLLEQILPDGPEHPFAKTMLSHFDKLSTPLKSVHRYQNLECQKERFLSRGWLSIDAWSLWQAWGHSTYLSSTQRQKLDEVEPFDEWEEFALFASHYCVINARNYPACEERPKPSISGEPWVHAREANAIVETPCSYEENPGTKGQRRFGAAMQMQNRWGQPCLANVMGLGTNSRLSTSDVYHWQKAPFDKHGVARIMDAGPSSRMCHTITSLGATGELLVGGRTSPGNALKDCWLFIKGENRWKRTHDLPVPLYRHSVVRLGESSLALLIGGKTGPSTIFDGCLLFSPEQGWVNVEIRGFDKGMRTNSIVYNPVFGANLIEDHDFNTDRKDAIRRLGYLAGGMSSDGLVADQILHWTVEAPYSKSEHPYLRVQRIQSGSADERLLLNRFGAVCVSAKSGPAHQTLIGGIMKDYLLPQDFEVLDCKLQGAEVLRGRTPRALPTATHPLPRPLLVGHSVAMTEDNRVVILGGGATCFSMGTYWNRGPYTFNMEIKDEVVDSLVYVQTVDAVPGAAKGNAAGTEPQGESGPQVTPIPRVPLHSTADFEKILGRGQPAILSDLDLGSCVTNWGLDYIVGKVGAERKVVVHDSTTPNMDFNTKNFGYVTKTFADFANEVRRGSRLYLRALSTEEPSALPANLATDFPGLSDDFVLPPQLSFVAENTFSSVLRISGPVNMWLHYDGSKRLMLFPPSDVEHLSFAPGASSSSIDVFSKLDSASLGRTHPYEAILSPGDVLFIPPLWLHTATPTSDTSVAVNVFFRDLENGYSAGRDVYGNRDLAAYEKGRQDVNKLVTNFQKLPAQAREFYLLRLADELRQKIQS</sequence>
<keyword evidence="18" id="KW-0812">Transmembrane</keyword>
<dbReference type="EC" id="2.3.1.231" evidence="5"/>
<feature type="region of interest" description="Disordered" evidence="17">
    <location>
        <begin position="636"/>
        <end position="656"/>
    </location>
</feature>
<dbReference type="UniPathway" id="UPA00375"/>
<dbReference type="InParanoid" id="A0A1J7JER5"/>
<feature type="transmembrane region" description="Helical" evidence="18">
    <location>
        <begin position="96"/>
        <end position="114"/>
    </location>
</feature>
<proteinExistence type="inferred from homology"/>
<evidence type="ECO:0000256" key="18">
    <source>
        <dbReference type="SAM" id="Phobius"/>
    </source>
</evidence>
<evidence type="ECO:0000256" key="6">
    <source>
        <dbReference type="ARBA" id="ARBA00012779"/>
    </source>
</evidence>
<keyword evidence="9" id="KW-0808">Transferase</keyword>
<evidence type="ECO:0000256" key="13">
    <source>
        <dbReference type="ARBA" id="ARBA00029750"/>
    </source>
</evidence>
<dbReference type="Gene3D" id="2.60.120.650">
    <property type="entry name" value="Cupin"/>
    <property type="match status" value="1"/>
</dbReference>
<evidence type="ECO:0000256" key="16">
    <source>
        <dbReference type="ARBA" id="ARBA00049250"/>
    </source>
</evidence>
<feature type="transmembrane region" description="Helical" evidence="18">
    <location>
        <begin position="60"/>
        <end position="84"/>
    </location>
</feature>
<evidence type="ECO:0000259" key="19">
    <source>
        <dbReference type="PROSITE" id="PS51184"/>
    </source>
</evidence>